<comment type="caution">
    <text evidence="1">The sequence shown here is derived from an EMBL/GenBank/DDBJ whole genome shotgun (WGS) entry which is preliminary data.</text>
</comment>
<organism evidence="1 2">
    <name type="scientific">Coemansia pectinata</name>
    <dbReference type="NCBI Taxonomy" id="1052879"/>
    <lineage>
        <taxon>Eukaryota</taxon>
        <taxon>Fungi</taxon>
        <taxon>Fungi incertae sedis</taxon>
        <taxon>Zoopagomycota</taxon>
        <taxon>Kickxellomycotina</taxon>
        <taxon>Kickxellomycetes</taxon>
        <taxon>Kickxellales</taxon>
        <taxon>Kickxellaceae</taxon>
        <taxon>Coemansia</taxon>
    </lineage>
</organism>
<gene>
    <name evidence="1" type="ORF">GGI19_004050</name>
</gene>
<sequence length="997" mass="112289">MTALSPLQTLPLHIARMIVNHVVGNSRLELDGVNNFSDRHGPLLLPLLSVCHNIRAVSVFQYCKIFTMRIAPTSYEGSALLSYWMTHFKGASFPTHLFAREQLSQLADDIEYKIYCKPMPLELQPAGLTYLMYADMDNKEGSKLILPIAQRSASTLQFLHIRLYELADISPLIQRADGSYVQYPCLHTLKLGAAATFKLTQWPVYPGAAPFPWLQHLTIKIEYCFGDDTPFRGSAGTLQYLDLNLGPKAVEIFKTYKVFTPHSHPKLHCVKLGERTASKQDLFGTDAEYIRFLHSIGPNAPVRATTDCYLNTEFVSLVSAFGEYTCIQILELPSTPLSFWDVIELPPAYVRKTYSLVGKRFRCWRLATMPGQDFEFVAKSVLMLALACLSFDYAAVSAANRPVFMAHMRKTIRMDGLKQYAPRLQRLLFGRWKNKITSVKAAQPEMGLVSIKVKMYAPTPFQFLPPHNVQLIVNHIAESIRTGCITDRTNSKKHEKLLIPLLSVCHNFRDNVHSRFFQDCTLNLTSYEEKISEAHITWPSSPQAPVYPTHHLAKTLKIELCAWDVYSGAALRMLPVLPYDGIVFPLVSKFLVVLRYSGKCEEYHDGDDGFPRNAVHNIGKFVRCIKQMAPAIGTVVITTHGKPKDSDGEGVSYFGDLLAQLYGIAAIAVFSDPHGELGHCVSIDHICNLMYLSSRVDFKTGQVLSLARRNAQTLRHLELELFSSTDTTGLFQDPNSGEYVNYPRLHTFKLKMVKKSQAIRGLVLGDTVPFTCLRRLYVGANYPFGDDVLFRGNSATLEYLSLALYQETVAILSTHCVFTPTSHPHLQCVNIIPLSSGTRNDFATPIEYLEYVMSIAPGASMRQIAVLSLPYTELTLWDIISLIKSLPLLSDLATKNSNLGELPLRVSTSDLPEYVRTNYTPMGKRLRCWHISYFWSYDTVEVVTVALLLALACPNFDYVAVDDYIRREKFMIAMQEKIAETGFSQDAPRLRRLLSNA</sequence>
<protein>
    <submittedName>
        <fullName evidence="1">Uncharacterized protein</fullName>
    </submittedName>
</protein>
<evidence type="ECO:0000313" key="2">
    <source>
        <dbReference type="Proteomes" id="UP001140011"/>
    </source>
</evidence>
<dbReference type="EMBL" id="JANBUH010000321">
    <property type="protein sequence ID" value="KAJ2752100.1"/>
    <property type="molecule type" value="Genomic_DNA"/>
</dbReference>
<evidence type="ECO:0000313" key="1">
    <source>
        <dbReference type="EMBL" id="KAJ2752100.1"/>
    </source>
</evidence>
<dbReference type="OrthoDB" id="5515607at2759"/>
<keyword evidence="2" id="KW-1185">Reference proteome</keyword>
<proteinExistence type="predicted"/>
<accession>A0A9W8GSI1</accession>
<reference evidence="1" key="1">
    <citation type="submission" date="2022-07" db="EMBL/GenBank/DDBJ databases">
        <title>Phylogenomic reconstructions and comparative analyses of Kickxellomycotina fungi.</title>
        <authorList>
            <person name="Reynolds N.K."/>
            <person name="Stajich J.E."/>
            <person name="Barry K."/>
            <person name="Grigoriev I.V."/>
            <person name="Crous P."/>
            <person name="Smith M.E."/>
        </authorList>
    </citation>
    <scope>NUCLEOTIDE SEQUENCE</scope>
    <source>
        <strain evidence="1">BCRC 34297</strain>
    </source>
</reference>
<name>A0A9W8GSI1_9FUNG</name>
<dbReference type="Proteomes" id="UP001140011">
    <property type="component" value="Unassembled WGS sequence"/>
</dbReference>
<dbReference type="AlphaFoldDB" id="A0A9W8GSI1"/>